<proteinExistence type="predicted"/>
<sequence>MGVYKLSPKKPKIDHRSIPPKHRRLESTPLIGHLVTESTGVGYVSDGE</sequence>
<reference evidence="3" key="1">
    <citation type="submission" date="2013-09" db="EMBL/GenBank/DDBJ databases">
        <title>Corchorus olitorius genome sequencing.</title>
        <authorList>
            <person name="Alam M."/>
            <person name="Haque M.S."/>
            <person name="Islam M.S."/>
            <person name="Emdad E.M."/>
            <person name="Islam M.M."/>
            <person name="Ahmed B."/>
            <person name="Halim A."/>
            <person name="Hossen Q.M.M."/>
            <person name="Hossain M.Z."/>
            <person name="Ahmed R."/>
            <person name="Khan M.M."/>
            <person name="Islam R."/>
            <person name="Rashid M.M."/>
            <person name="Khan S.A."/>
            <person name="Rahman M.S."/>
            <person name="Alam M."/>
            <person name="Yahiya A.S."/>
            <person name="Khan M.S."/>
            <person name="Azam M.S."/>
            <person name="Haque T."/>
            <person name="Lashkar M.Z.H."/>
            <person name="Akhand A.I."/>
            <person name="Morshed G."/>
            <person name="Roy S."/>
            <person name="Uddin K.S."/>
            <person name="Rabeya T."/>
            <person name="Hossain A.S."/>
            <person name="Chowdhury A."/>
            <person name="Snigdha A.R."/>
            <person name="Mortoza M.S."/>
            <person name="Matin S.A."/>
            <person name="Hoque S.M.E."/>
            <person name="Islam M.K."/>
            <person name="Roy D.K."/>
            <person name="Haider R."/>
            <person name="Moosa M.M."/>
            <person name="Elias S.M."/>
            <person name="Hasan A.M."/>
            <person name="Jahan S."/>
            <person name="Shafiuddin M."/>
            <person name="Mahmood N."/>
            <person name="Shommy N.S."/>
        </authorList>
    </citation>
    <scope>NUCLEOTIDE SEQUENCE [LARGE SCALE GENOMIC DNA]</scope>
    <source>
        <strain evidence="3">cv. O-4</strain>
    </source>
</reference>
<dbReference type="Proteomes" id="UP000187203">
    <property type="component" value="Unassembled WGS sequence"/>
</dbReference>
<comment type="caution">
    <text evidence="2">The sequence shown here is derived from an EMBL/GenBank/DDBJ whole genome shotgun (WGS) entry which is preliminary data.</text>
</comment>
<evidence type="ECO:0000313" key="2">
    <source>
        <dbReference type="EMBL" id="OMO63105.1"/>
    </source>
</evidence>
<protein>
    <submittedName>
        <fullName evidence="2">Protein W05H9.4</fullName>
    </submittedName>
</protein>
<gene>
    <name evidence="2" type="ORF">COLO4_32716</name>
</gene>
<feature type="compositionally biased region" description="Basic residues" evidence="1">
    <location>
        <begin position="7"/>
        <end position="22"/>
    </location>
</feature>
<keyword evidence="3" id="KW-1185">Reference proteome</keyword>
<evidence type="ECO:0000313" key="3">
    <source>
        <dbReference type="Proteomes" id="UP000187203"/>
    </source>
</evidence>
<dbReference type="AlphaFoldDB" id="A0A1R3GYC5"/>
<dbReference type="EMBL" id="AWUE01021183">
    <property type="protein sequence ID" value="OMO63105.1"/>
    <property type="molecule type" value="Genomic_DNA"/>
</dbReference>
<accession>A0A1R3GYC5</accession>
<evidence type="ECO:0000256" key="1">
    <source>
        <dbReference type="SAM" id="MobiDB-lite"/>
    </source>
</evidence>
<organism evidence="2 3">
    <name type="scientific">Corchorus olitorius</name>
    <dbReference type="NCBI Taxonomy" id="93759"/>
    <lineage>
        <taxon>Eukaryota</taxon>
        <taxon>Viridiplantae</taxon>
        <taxon>Streptophyta</taxon>
        <taxon>Embryophyta</taxon>
        <taxon>Tracheophyta</taxon>
        <taxon>Spermatophyta</taxon>
        <taxon>Magnoliopsida</taxon>
        <taxon>eudicotyledons</taxon>
        <taxon>Gunneridae</taxon>
        <taxon>Pentapetalae</taxon>
        <taxon>rosids</taxon>
        <taxon>malvids</taxon>
        <taxon>Malvales</taxon>
        <taxon>Malvaceae</taxon>
        <taxon>Grewioideae</taxon>
        <taxon>Apeibeae</taxon>
        <taxon>Corchorus</taxon>
    </lineage>
</organism>
<name>A0A1R3GYC5_9ROSI</name>
<feature type="region of interest" description="Disordered" evidence="1">
    <location>
        <begin position="1"/>
        <end position="22"/>
    </location>
</feature>